<feature type="region of interest" description="Disordered" evidence="1">
    <location>
        <begin position="169"/>
        <end position="223"/>
    </location>
</feature>
<evidence type="ECO:0000313" key="4">
    <source>
        <dbReference type="Proteomes" id="UP000261811"/>
    </source>
</evidence>
<gene>
    <name evidence="3" type="ORF">DZF91_15175</name>
</gene>
<feature type="transmembrane region" description="Helical" evidence="2">
    <location>
        <begin position="55"/>
        <end position="79"/>
    </location>
</feature>
<organism evidence="3 4">
    <name type="scientific">Actinomadura logoneensis</name>
    <dbReference type="NCBI Taxonomy" id="2293572"/>
    <lineage>
        <taxon>Bacteria</taxon>
        <taxon>Bacillati</taxon>
        <taxon>Actinomycetota</taxon>
        <taxon>Actinomycetes</taxon>
        <taxon>Streptosporangiales</taxon>
        <taxon>Thermomonosporaceae</taxon>
        <taxon>Actinomadura</taxon>
    </lineage>
</organism>
<keyword evidence="4" id="KW-1185">Reference proteome</keyword>
<dbReference type="Proteomes" id="UP000261811">
    <property type="component" value="Unassembled WGS sequence"/>
</dbReference>
<evidence type="ECO:0000313" key="3">
    <source>
        <dbReference type="EMBL" id="RFU40814.1"/>
    </source>
</evidence>
<dbReference type="AlphaFoldDB" id="A0A372JLU8"/>
<keyword evidence="2" id="KW-0472">Membrane</keyword>
<sequence>MPQRVRVAFLLMLAGAATQVLGLLVTVVRMGALRDQFRTKLAESGTTPTEGNLDAIMAVAIAFAVLFALLGAGLWLWMAFTNRAGRPWARITGTVFFGIHTLSTLSGGAIMATGGTGRVGLGAGDAASFAISGVTWLIGLATVILLWTGDAKSYFRPVAAAAPYGQPGEHPYGQPYGQPGGHPYGHVPPGHSPYPVEPPPPAVQPPPGDAPPHADGPNWTNPS</sequence>
<accession>A0A372JLU8</accession>
<dbReference type="EMBL" id="QURH01000256">
    <property type="protein sequence ID" value="RFU40814.1"/>
    <property type="molecule type" value="Genomic_DNA"/>
</dbReference>
<keyword evidence="2" id="KW-0812">Transmembrane</keyword>
<name>A0A372JLU8_9ACTN</name>
<evidence type="ECO:0000256" key="1">
    <source>
        <dbReference type="SAM" id="MobiDB-lite"/>
    </source>
</evidence>
<protein>
    <submittedName>
        <fullName evidence="3">Uncharacterized protein</fullName>
    </submittedName>
</protein>
<keyword evidence="2" id="KW-1133">Transmembrane helix</keyword>
<feature type="transmembrane region" description="Helical" evidence="2">
    <location>
        <begin position="91"/>
        <end position="114"/>
    </location>
</feature>
<feature type="transmembrane region" description="Helical" evidence="2">
    <location>
        <begin position="126"/>
        <end position="147"/>
    </location>
</feature>
<reference evidence="3 4" key="1">
    <citation type="submission" date="2018-08" db="EMBL/GenBank/DDBJ databases">
        <title>Actinomadura jelena sp. nov., a novel Actinomycete isolated from soil in Chad.</title>
        <authorList>
            <person name="Shi L."/>
        </authorList>
    </citation>
    <scope>NUCLEOTIDE SEQUENCE [LARGE SCALE GENOMIC DNA]</scope>
    <source>
        <strain evidence="3 4">NEAU-G17</strain>
    </source>
</reference>
<comment type="caution">
    <text evidence="3">The sequence shown here is derived from an EMBL/GenBank/DDBJ whole genome shotgun (WGS) entry which is preliminary data.</text>
</comment>
<dbReference type="RefSeq" id="WP_117358119.1">
    <property type="nucleotide sequence ID" value="NZ_QURH01000256.1"/>
</dbReference>
<proteinExistence type="predicted"/>
<dbReference type="OrthoDB" id="3831145at2"/>
<feature type="compositionally biased region" description="Pro residues" evidence="1">
    <location>
        <begin position="190"/>
        <end position="210"/>
    </location>
</feature>
<evidence type="ECO:0000256" key="2">
    <source>
        <dbReference type="SAM" id="Phobius"/>
    </source>
</evidence>